<dbReference type="EMBL" id="CP081303">
    <property type="protein sequence ID" value="QZE13169.1"/>
    <property type="molecule type" value="Genomic_DNA"/>
</dbReference>
<name>A0AC61NCG8_9BACT</name>
<evidence type="ECO:0000313" key="1">
    <source>
        <dbReference type="EMBL" id="QZE13169.1"/>
    </source>
</evidence>
<gene>
    <name evidence="1" type="ORF">K4L44_11275</name>
</gene>
<evidence type="ECO:0000313" key="2">
    <source>
        <dbReference type="Proteomes" id="UP000826212"/>
    </source>
</evidence>
<proteinExistence type="predicted"/>
<protein>
    <submittedName>
        <fullName evidence="1">N-acetylmuramoyl-L-alanine amidase</fullName>
    </submittedName>
</protein>
<reference evidence="1" key="1">
    <citation type="submission" date="2021-08" db="EMBL/GenBank/DDBJ databases">
        <title>Novel anaerobic bacterium isolated from sea squirt in East Sea, Republic of Korea.</title>
        <authorList>
            <person name="Nguyen T.H."/>
            <person name="Li Z."/>
            <person name="Lee Y.-J."/>
            <person name="Ko J."/>
            <person name="Kim S.-G."/>
        </authorList>
    </citation>
    <scope>NUCLEOTIDE SEQUENCE</scope>
    <source>
        <strain evidence="1">KCTC 25031</strain>
    </source>
</reference>
<sequence>MKITVLNTNVYLNLTKIGVVLFFTCFSTLSLFATAKRSEFVLVIDAGHGGKDPGAIRNKTFEKDVVLNLSLVLHNRLKNYKNLRVIMTRMDDRFVELNRRAEIANSAKADLFISIHANSCRNPKIKGTEIYTLGVGALDRENEVAKNENSVILLEDNYESTYENFDPFSPESYIMMTMVKDENFQQSIYFTELMNEELNKHKLKNRGVKQAGFLVLRKTDMPSVLIEVGYLSNAEEALEMKSSDYINQRAQIITKSVLRYIKKQGGVVYKTKNSGFSLDKAKKSIKTDVSQMSYAIQVAASGHAISLEKFEELTGNVIEIKEGKWYRYYYGNFKSFEIAKDNLKSVKQFVNSAFVVGLTKSGKRKIIK</sequence>
<organism evidence="1 2">
    <name type="scientific">Halosquirtibacter laminarini</name>
    <dbReference type="NCBI Taxonomy" id="3374600"/>
    <lineage>
        <taxon>Bacteria</taxon>
        <taxon>Pseudomonadati</taxon>
        <taxon>Bacteroidota</taxon>
        <taxon>Bacteroidia</taxon>
        <taxon>Marinilabiliales</taxon>
        <taxon>Prolixibacteraceae</taxon>
        <taxon>Halosquirtibacter</taxon>
    </lineage>
</organism>
<dbReference type="Proteomes" id="UP000826212">
    <property type="component" value="Chromosome"/>
</dbReference>
<accession>A0AC61NCG8</accession>
<keyword evidence="2" id="KW-1185">Reference proteome</keyword>